<reference evidence="1" key="1">
    <citation type="submission" date="2022-11" db="EMBL/GenBank/DDBJ databases">
        <title>beta-Carotene-producing bacterium, Jeongeuplla avenae sp. nov., alleviates the salt stress of Arabidopsis seedlings.</title>
        <authorList>
            <person name="Jiang L."/>
            <person name="Lee J."/>
        </authorList>
    </citation>
    <scope>NUCLEOTIDE SEQUENCE</scope>
    <source>
        <strain evidence="1">DY_R2A_6</strain>
    </source>
</reference>
<evidence type="ECO:0000313" key="1">
    <source>
        <dbReference type="EMBL" id="WAJ30786.1"/>
    </source>
</evidence>
<protein>
    <submittedName>
        <fullName evidence="1">Formate dehydrogenase accessory sulfurtransferase FdhD</fullName>
    </submittedName>
</protein>
<proteinExistence type="predicted"/>
<dbReference type="Proteomes" id="UP001163223">
    <property type="component" value="Chromosome"/>
</dbReference>
<keyword evidence="2" id="KW-1185">Reference proteome</keyword>
<accession>A0ACD4NVC6</accession>
<evidence type="ECO:0000313" key="2">
    <source>
        <dbReference type="Proteomes" id="UP001163223"/>
    </source>
</evidence>
<sequence>MPETTPTQFPPGPWPQPDDPDLSEAFPGIDQTGAEVLVRVPAERAATILLDGQEVVTLMTVGDHPRDLALGYLLNQGLLDPGETVLSIDVDRAAGRIAVTTGHLVDRDERLAGRLVRAGCGQGTSVGLAGAEIAVRSVPAAPLRTSWLHEILRRVNTAPSLYLAAGSIHGCVLAQGPEVLCYMEDVGRHNAIDKVAGWMARTGIPAADAILYTTGRLTAEMVMKVLRMGVPVAVSRSGFTTSGLDLGRRAGLLMVARARGKRFVVVSGAERMVFDRVPVEGGGGA</sequence>
<name>A0ACD4NVC6_9HYPH</name>
<dbReference type="EMBL" id="CP113520">
    <property type="protein sequence ID" value="WAJ30786.1"/>
    <property type="molecule type" value="Genomic_DNA"/>
</dbReference>
<gene>
    <name evidence="1" type="ORF">OXU80_11535</name>
</gene>
<organism evidence="1 2">
    <name type="scientific">Antarcticirhabdus aurantiaca</name>
    <dbReference type="NCBI Taxonomy" id="2606717"/>
    <lineage>
        <taxon>Bacteria</taxon>
        <taxon>Pseudomonadati</taxon>
        <taxon>Pseudomonadota</taxon>
        <taxon>Alphaproteobacteria</taxon>
        <taxon>Hyphomicrobiales</taxon>
        <taxon>Aurantimonadaceae</taxon>
        <taxon>Antarcticirhabdus</taxon>
    </lineage>
</organism>